<keyword evidence="2" id="KW-1185">Reference proteome</keyword>
<proteinExistence type="predicted"/>
<dbReference type="Proteomes" id="UP000003959">
    <property type="component" value="Unassembled WGS sequence"/>
</dbReference>
<protein>
    <submittedName>
        <fullName evidence="1">Uncharacterized protein</fullName>
    </submittedName>
</protein>
<dbReference type="EMBL" id="GL890930">
    <property type="protein sequence ID" value="EGJ31869.1"/>
    <property type="molecule type" value="Genomic_DNA"/>
</dbReference>
<organism evidence="1 2">
    <name type="scientific">Moorena producens 3L</name>
    <dbReference type="NCBI Taxonomy" id="489825"/>
    <lineage>
        <taxon>Bacteria</taxon>
        <taxon>Bacillati</taxon>
        <taxon>Cyanobacteriota</taxon>
        <taxon>Cyanophyceae</taxon>
        <taxon>Coleofasciculales</taxon>
        <taxon>Coleofasciculaceae</taxon>
        <taxon>Moorena</taxon>
    </lineage>
</organism>
<dbReference type="HOGENOM" id="CLU_3345996_0_0_3"/>
<accession>F4XTP3</accession>
<gene>
    <name evidence="1" type="ORF">LYNGBM3L_32190</name>
</gene>
<reference evidence="2" key="1">
    <citation type="journal article" date="2011" name="Proc. Natl. Acad. Sci. U.S.A.">
        <title>Genomic insights into the physiology and ecology of the marine filamentous cyanobacterium Lyngbya majuscula.</title>
        <authorList>
            <person name="Jones A.C."/>
            <person name="Monroe E.A."/>
            <person name="Podell S."/>
            <person name="Hess W.R."/>
            <person name="Klages S."/>
            <person name="Esquenazi E."/>
            <person name="Niessen S."/>
            <person name="Hoover H."/>
            <person name="Rothmann M."/>
            <person name="Lasken R.S."/>
            <person name="Yates J.R.III."/>
            <person name="Reinhardt R."/>
            <person name="Kube M."/>
            <person name="Burkart M.D."/>
            <person name="Allen E.E."/>
            <person name="Dorrestein P.C."/>
            <person name="Gerwick W.H."/>
            <person name="Gerwick L."/>
        </authorList>
    </citation>
    <scope>NUCLEOTIDE SEQUENCE [LARGE SCALE GENOMIC DNA]</scope>
    <source>
        <strain evidence="2">3L</strain>
    </source>
</reference>
<evidence type="ECO:0000313" key="1">
    <source>
        <dbReference type="EMBL" id="EGJ31869.1"/>
    </source>
</evidence>
<sequence>MLALSGQRSAVSGQPSAEVTQIKPMLICFIQNLNAKT</sequence>
<evidence type="ECO:0000313" key="2">
    <source>
        <dbReference type="Proteomes" id="UP000003959"/>
    </source>
</evidence>
<dbReference type="AlphaFoldDB" id="F4XTP3"/>
<name>F4XTP3_9CYAN</name>